<evidence type="ECO:0000313" key="3">
    <source>
        <dbReference type="Proteomes" id="UP000230233"/>
    </source>
</evidence>
<evidence type="ECO:0000313" key="2">
    <source>
        <dbReference type="EMBL" id="PIC30549.1"/>
    </source>
</evidence>
<name>A0A2G5TTB6_9PELO</name>
<dbReference type="AlphaFoldDB" id="A0A2G5TTB6"/>
<proteinExistence type="predicted"/>
<evidence type="ECO:0000256" key="1">
    <source>
        <dbReference type="SAM" id="MobiDB-lite"/>
    </source>
</evidence>
<keyword evidence="3" id="KW-1185">Reference proteome</keyword>
<organism evidence="2 3">
    <name type="scientific">Caenorhabditis nigoni</name>
    <dbReference type="NCBI Taxonomy" id="1611254"/>
    <lineage>
        <taxon>Eukaryota</taxon>
        <taxon>Metazoa</taxon>
        <taxon>Ecdysozoa</taxon>
        <taxon>Nematoda</taxon>
        <taxon>Chromadorea</taxon>
        <taxon>Rhabditida</taxon>
        <taxon>Rhabditina</taxon>
        <taxon>Rhabditomorpha</taxon>
        <taxon>Rhabditoidea</taxon>
        <taxon>Rhabditidae</taxon>
        <taxon>Peloderinae</taxon>
        <taxon>Caenorhabditis</taxon>
    </lineage>
</organism>
<reference evidence="3" key="1">
    <citation type="submission" date="2017-10" db="EMBL/GenBank/DDBJ databases">
        <title>Rapid genome shrinkage in a self-fertile nematode reveals novel sperm competition proteins.</title>
        <authorList>
            <person name="Yin D."/>
            <person name="Schwarz E.M."/>
            <person name="Thomas C.G."/>
            <person name="Felde R.L."/>
            <person name="Korf I.F."/>
            <person name="Cutter A.D."/>
            <person name="Schartner C.M."/>
            <person name="Ralston E.J."/>
            <person name="Meyer B.J."/>
            <person name="Haag E.S."/>
        </authorList>
    </citation>
    <scope>NUCLEOTIDE SEQUENCE [LARGE SCALE GENOMIC DNA]</scope>
    <source>
        <strain evidence="3">JU1422</strain>
    </source>
</reference>
<gene>
    <name evidence="2" type="primary">Cnig_chr_V.g21752</name>
    <name evidence="2" type="ORF">B9Z55_021752</name>
</gene>
<protein>
    <submittedName>
        <fullName evidence="2">Uncharacterized protein</fullName>
    </submittedName>
</protein>
<dbReference type="Proteomes" id="UP000230233">
    <property type="component" value="Chromosome V"/>
</dbReference>
<accession>A0A2G5TTB6</accession>
<sequence>MVTLLPSTDPFGEAEHKSFLKRVFSILKACRETILSLLRTIGKATISCFNKLCSLVKKLWGKLWGSNDSDDDETLEEIPMETEEISQEEKEIVDQMILETKEEQEKVERVLFDVSEVVENYAKRFEERKLKAENARKEIRQRNAEKALNDVRETSEELLQELQRKKVETEEKIKKLEEEAKKEQEEKDRIANLETDKLLSETRQQFEQFMSSRKRLPDPCQEASEELNRSLSNWIDCLDPEE</sequence>
<dbReference type="EMBL" id="PDUG01000005">
    <property type="protein sequence ID" value="PIC30549.1"/>
    <property type="molecule type" value="Genomic_DNA"/>
</dbReference>
<feature type="region of interest" description="Disordered" evidence="1">
    <location>
        <begin position="178"/>
        <end position="198"/>
    </location>
</feature>
<comment type="caution">
    <text evidence="2">The sequence shown here is derived from an EMBL/GenBank/DDBJ whole genome shotgun (WGS) entry which is preliminary data.</text>
</comment>